<feature type="compositionally biased region" description="Basic and acidic residues" evidence="1">
    <location>
        <begin position="1"/>
        <end position="24"/>
    </location>
</feature>
<reference evidence="2" key="1">
    <citation type="journal article" date="2012" name="PLoS ONE">
        <title>Gene sets for utilization of primary and secondary nutrition supplies in the distal gut of endangered iberian lynx.</title>
        <authorList>
            <person name="Alcaide M."/>
            <person name="Messina E."/>
            <person name="Richter M."/>
            <person name="Bargiela R."/>
            <person name="Peplies J."/>
            <person name="Huws S.A."/>
            <person name="Newbold C.J."/>
            <person name="Golyshin P.N."/>
            <person name="Simon M.A."/>
            <person name="Lopez G."/>
            <person name="Yakimov M.M."/>
            <person name="Ferrer M."/>
        </authorList>
    </citation>
    <scope>NUCLEOTIDE SEQUENCE</scope>
</reference>
<evidence type="ECO:0000313" key="2">
    <source>
        <dbReference type="EMBL" id="EJW97919.1"/>
    </source>
</evidence>
<proteinExistence type="predicted"/>
<comment type="caution">
    <text evidence="2">The sequence shown here is derived from an EMBL/GenBank/DDBJ whole genome shotgun (WGS) entry which is preliminary data.</text>
</comment>
<evidence type="ECO:0000256" key="1">
    <source>
        <dbReference type="SAM" id="MobiDB-lite"/>
    </source>
</evidence>
<organism evidence="2">
    <name type="scientific">gut metagenome</name>
    <dbReference type="NCBI Taxonomy" id="749906"/>
    <lineage>
        <taxon>unclassified sequences</taxon>
        <taxon>metagenomes</taxon>
        <taxon>organismal metagenomes</taxon>
    </lineage>
</organism>
<name>J9GEY5_9ZZZZ</name>
<feature type="region of interest" description="Disordered" evidence="1">
    <location>
        <begin position="1"/>
        <end position="33"/>
    </location>
</feature>
<accession>J9GEY5</accession>
<protein>
    <submittedName>
        <fullName evidence="2">Uncharacterized protein</fullName>
    </submittedName>
</protein>
<sequence length="55" mass="6055">MRQTRDEVIDKSADASRSAVDRKLNTKPFGNEGDKISATEQASKFLGGYYLCVVS</sequence>
<dbReference type="AlphaFoldDB" id="J9GEY5"/>
<gene>
    <name evidence="2" type="ORF">EVA_13975</name>
</gene>
<dbReference type="EMBL" id="AMCI01004518">
    <property type="protein sequence ID" value="EJW97919.1"/>
    <property type="molecule type" value="Genomic_DNA"/>
</dbReference>